<dbReference type="EMBL" id="CP014859">
    <property type="protein sequence ID" value="AOS64202.1"/>
    <property type="molecule type" value="Genomic_DNA"/>
</dbReference>
<accession>A0AAC9MZL7</accession>
<dbReference type="RefSeq" id="WP_069850330.1">
    <property type="nucleotide sequence ID" value="NZ_CP014859.1"/>
</dbReference>
<dbReference type="AlphaFoldDB" id="A0AAC9MZL7"/>
<dbReference type="InterPro" id="IPR029068">
    <property type="entry name" value="Glyas_Bleomycin-R_OHBP_Dase"/>
</dbReference>
<dbReference type="Proteomes" id="UP000095210">
    <property type="component" value="Chromosome"/>
</dbReference>
<keyword evidence="3" id="KW-1185">Reference proteome</keyword>
<gene>
    <name evidence="2" type="ORF">TL08_17010</name>
</gene>
<dbReference type="PROSITE" id="PS51819">
    <property type="entry name" value="VOC"/>
    <property type="match status" value="1"/>
</dbReference>
<dbReference type="SUPFAM" id="SSF54593">
    <property type="entry name" value="Glyoxalase/Bleomycin resistance protein/Dihydroxybiphenyl dioxygenase"/>
    <property type="match status" value="1"/>
</dbReference>
<evidence type="ECO:0000313" key="3">
    <source>
        <dbReference type="Proteomes" id="UP000095210"/>
    </source>
</evidence>
<dbReference type="Gene3D" id="3.30.720.110">
    <property type="match status" value="1"/>
</dbReference>
<evidence type="ECO:0000313" key="2">
    <source>
        <dbReference type="EMBL" id="AOS64202.1"/>
    </source>
</evidence>
<protein>
    <submittedName>
        <fullName evidence="2">Glyoxalase-like domain</fullName>
    </submittedName>
</protein>
<dbReference type="Gene3D" id="3.30.720.120">
    <property type="match status" value="1"/>
</dbReference>
<dbReference type="InterPro" id="IPR037523">
    <property type="entry name" value="VOC_core"/>
</dbReference>
<sequence>MQVSSTTIAFTVDDLEASRDFFRDHFGYTVAMAADDFVSLTREDGAIDLVFHRTGLEVLPENLRYRRASGAIVAFVVEDLEAEQDRLRAEGVEITLPLRVEPWGERLFMVADPNGIPVELLDWAGGAEEQQAAQS</sequence>
<reference evidence="3" key="1">
    <citation type="submission" date="2016-03" db="EMBL/GenBank/DDBJ databases">
        <title>Complete genome sequence of the type strain Actinoalloteichus hymeniacidonis DSM 45092.</title>
        <authorList>
            <person name="Schaffert L."/>
            <person name="Albersmeier A."/>
            <person name="Winkler A."/>
            <person name="Kalinowski J."/>
            <person name="Zotchev S."/>
            <person name="Ruckert C."/>
        </authorList>
    </citation>
    <scope>NUCLEOTIDE SEQUENCE [LARGE SCALE GENOMIC DNA]</scope>
    <source>
        <strain evidence="3">HPA177(T) (DSM 45092(T))</strain>
    </source>
</reference>
<name>A0AAC9MZL7_9PSEU</name>
<dbReference type="InterPro" id="IPR004360">
    <property type="entry name" value="Glyas_Fos-R_dOase_dom"/>
</dbReference>
<evidence type="ECO:0000259" key="1">
    <source>
        <dbReference type="PROSITE" id="PS51819"/>
    </source>
</evidence>
<proteinExistence type="predicted"/>
<dbReference type="KEGG" id="ahm:TL08_17010"/>
<feature type="domain" description="VOC" evidence="1">
    <location>
        <begin position="2"/>
        <end position="123"/>
    </location>
</feature>
<organism evidence="2 3">
    <name type="scientific">Actinoalloteichus hymeniacidonis</name>
    <dbReference type="NCBI Taxonomy" id="340345"/>
    <lineage>
        <taxon>Bacteria</taxon>
        <taxon>Bacillati</taxon>
        <taxon>Actinomycetota</taxon>
        <taxon>Actinomycetes</taxon>
        <taxon>Pseudonocardiales</taxon>
        <taxon>Pseudonocardiaceae</taxon>
        <taxon>Actinoalloteichus</taxon>
    </lineage>
</organism>
<dbReference type="Pfam" id="PF00903">
    <property type="entry name" value="Glyoxalase"/>
    <property type="match status" value="1"/>
</dbReference>